<sequence>MNSMIIVGLLVAFTASASAGLLSAGYSGSSGGYNGGLLATGPAYSPGPLATSSITQQRIVNSIPIPTRIIASPAIASTSYYSGGQGGYGGSVGGSLGGGYSSGGSINGYGNLGGNYGRNGY</sequence>
<dbReference type="EMBL" id="JABFTP020000001">
    <property type="protein sequence ID" value="KAL3265917.1"/>
    <property type="molecule type" value="Genomic_DNA"/>
</dbReference>
<reference evidence="2 3" key="1">
    <citation type="journal article" date="2021" name="BMC Biol.">
        <title>Horizontally acquired antibacterial genes associated with adaptive radiation of ladybird beetles.</title>
        <authorList>
            <person name="Li H.S."/>
            <person name="Tang X.F."/>
            <person name="Huang Y.H."/>
            <person name="Xu Z.Y."/>
            <person name="Chen M.L."/>
            <person name="Du X.Y."/>
            <person name="Qiu B.Y."/>
            <person name="Chen P.T."/>
            <person name="Zhang W."/>
            <person name="Slipinski A."/>
            <person name="Escalona H.E."/>
            <person name="Waterhouse R.M."/>
            <person name="Zwick A."/>
            <person name="Pang H."/>
        </authorList>
    </citation>
    <scope>NUCLEOTIDE SEQUENCE [LARGE SCALE GENOMIC DNA]</scope>
    <source>
        <strain evidence="2">SYSU2018</strain>
    </source>
</reference>
<feature type="chain" id="PRO_5044861200" evidence="1">
    <location>
        <begin position="20"/>
        <end position="121"/>
    </location>
</feature>
<evidence type="ECO:0000313" key="3">
    <source>
        <dbReference type="Proteomes" id="UP001516400"/>
    </source>
</evidence>
<gene>
    <name evidence="2" type="ORF">HHI36_010106</name>
</gene>
<keyword evidence="1" id="KW-0732">Signal</keyword>
<feature type="signal peptide" evidence="1">
    <location>
        <begin position="1"/>
        <end position="19"/>
    </location>
</feature>
<dbReference type="AlphaFoldDB" id="A0ABD2MI69"/>
<accession>A0ABD2MI69</accession>
<name>A0ABD2MI69_9CUCU</name>
<organism evidence="2 3">
    <name type="scientific">Cryptolaemus montrouzieri</name>
    <dbReference type="NCBI Taxonomy" id="559131"/>
    <lineage>
        <taxon>Eukaryota</taxon>
        <taxon>Metazoa</taxon>
        <taxon>Ecdysozoa</taxon>
        <taxon>Arthropoda</taxon>
        <taxon>Hexapoda</taxon>
        <taxon>Insecta</taxon>
        <taxon>Pterygota</taxon>
        <taxon>Neoptera</taxon>
        <taxon>Endopterygota</taxon>
        <taxon>Coleoptera</taxon>
        <taxon>Polyphaga</taxon>
        <taxon>Cucujiformia</taxon>
        <taxon>Coccinelloidea</taxon>
        <taxon>Coccinellidae</taxon>
        <taxon>Scymninae</taxon>
        <taxon>Scymnini</taxon>
        <taxon>Cryptolaemus</taxon>
    </lineage>
</organism>
<protein>
    <submittedName>
        <fullName evidence="2">Uncharacterized protein</fullName>
    </submittedName>
</protein>
<proteinExistence type="predicted"/>
<comment type="caution">
    <text evidence="2">The sequence shown here is derived from an EMBL/GenBank/DDBJ whole genome shotgun (WGS) entry which is preliminary data.</text>
</comment>
<evidence type="ECO:0000313" key="2">
    <source>
        <dbReference type="EMBL" id="KAL3265917.1"/>
    </source>
</evidence>
<keyword evidence="3" id="KW-1185">Reference proteome</keyword>
<evidence type="ECO:0000256" key="1">
    <source>
        <dbReference type="SAM" id="SignalP"/>
    </source>
</evidence>
<dbReference type="Proteomes" id="UP001516400">
    <property type="component" value="Unassembled WGS sequence"/>
</dbReference>